<gene>
    <name evidence="1" type="ORF">E2C01_006841</name>
</gene>
<reference evidence="1 2" key="1">
    <citation type="submission" date="2019-05" db="EMBL/GenBank/DDBJ databases">
        <title>Another draft genome of Portunus trituberculatus and its Hox gene families provides insights of decapod evolution.</title>
        <authorList>
            <person name="Jeong J.-H."/>
            <person name="Song I."/>
            <person name="Kim S."/>
            <person name="Choi T."/>
            <person name="Kim D."/>
            <person name="Ryu S."/>
            <person name="Kim W."/>
        </authorList>
    </citation>
    <scope>NUCLEOTIDE SEQUENCE [LARGE SCALE GENOMIC DNA]</scope>
    <source>
        <tissue evidence="1">Muscle</tissue>
    </source>
</reference>
<dbReference type="EMBL" id="VSRR010000327">
    <property type="protein sequence ID" value="MPC14088.1"/>
    <property type="molecule type" value="Genomic_DNA"/>
</dbReference>
<organism evidence="1 2">
    <name type="scientific">Portunus trituberculatus</name>
    <name type="common">Swimming crab</name>
    <name type="synonym">Neptunus trituberculatus</name>
    <dbReference type="NCBI Taxonomy" id="210409"/>
    <lineage>
        <taxon>Eukaryota</taxon>
        <taxon>Metazoa</taxon>
        <taxon>Ecdysozoa</taxon>
        <taxon>Arthropoda</taxon>
        <taxon>Crustacea</taxon>
        <taxon>Multicrustacea</taxon>
        <taxon>Malacostraca</taxon>
        <taxon>Eumalacostraca</taxon>
        <taxon>Eucarida</taxon>
        <taxon>Decapoda</taxon>
        <taxon>Pleocyemata</taxon>
        <taxon>Brachyura</taxon>
        <taxon>Eubrachyura</taxon>
        <taxon>Portunoidea</taxon>
        <taxon>Portunidae</taxon>
        <taxon>Portuninae</taxon>
        <taxon>Portunus</taxon>
    </lineage>
</organism>
<dbReference type="Proteomes" id="UP000324222">
    <property type="component" value="Unassembled WGS sequence"/>
</dbReference>
<evidence type="ECO:0000313" key="1">
    <source>
        <dbReference type="EMBL" id="MPC14088.1"/>
    </source>
</evidence>
<proteinExistence type="predicted"/>
<protein>
    <submittedName>
        <fullName evidence="1">Uncharacterized protein</fullName>
    </submittedName>
</protein>
<evidence type="ECO:0000313" key="2">
    <source>
        <dbReference type="Proteomes" id="UP000324222"/>
    </source>
</evidence>
<name>A0A5B7CXV2_PORTR</name>
<sequence>MEGCFSRRLLQEEDGGVRRQETSARINYRVFASCRSSKMGGSCVDKMVVPLKVNVQKEGQLAKGNKI</sequence>
<dbReference type="AlphaFoldDB" id="A0A5B7CXV2"/>
<keyword evidence="2" id="KW-1185">Reference proteome</keyword>
<accession>A0A5B7CXV2</accession>
<comment type="caution">
    <text evidence="1">The sequence shown here is derived from an EMBL/GenBank/DDBJ whole genome shotgun (WGS) entry which is preliminary data.</text>
</comment>